<dbReference type="AlphaFoldDB" id="A0A2V3PUU6"/>
<gene>
    <name evidence="2" type="ORF">CLV62_11415</name>
</gene>
<proteinExistence type="predicted"/>
<protein>
    <submittedName>
        <fullName evidence="2">Glycosyltransferase involved in cell wall biosynthesis</fullName>
    </submittedName>
</protein>
<dbReference type="EMBL" id="QICL01000014">
    <property type="protein sequence ID" value="PXV63298.1"/>
    <property type="molecule type" value="Genomic_DNA"/>
</dbReference>
<dbReference type="InterPro" id="IPR001173">
    <property type="entry name" value="Glyco_trans_2-like"/>
</dbReference>
<keyword evidence="3" id="KW-1185">Reference proteome</keyword>
<evidence type="ECO:0000313" key="2">
    <source>
        <dbReference type="EMBL" id="PXV63298.1"/>
    </source>
</evidence>
<dbReference type="CDD" id="cd00761">
    <property type="entry name" value="Glyco_tranf_GTA_type"/>
    <property type="match status" value="1"/>
</dbReference>
<accession>A0A2V3PUU6</accession>
<evidence type="ECO:0000259" key="1">
    <source>
        <dbReference type="Pfam" id="PF00535"/>
    </source>
</evidence>
<comment type="caution">
    <text evidence="2">The sequence shown here is derived from an EMBL/GenBank/DDBJ whole genome shotgun (WGS) entry which is preliminary data.</text>
</comment>
<dbReference type="GO" id="GO:0016740">
    <property type="term" value="F:transferase activity"/>
    <property type="evidence" value="ECO:0007669"/>
    <property type="project" value="UniProtKB-KW"/>
</dbReference>
<dbReference type="RefSeq" id="WP_110310945.1">
    <property type="nucleotide sequence ID" value="NZ_QICL01000014.1"/>
</dbReference>
<dbReference type="Proteomes" id="UP000247973">
    <property type="component" value="Unassembled WGS sequence"/>
</dbReference>
<organism evidence="2 3">
    <name type="scientific">Dysgonomonas alginatilytica</name>
    <dbReference type="NCBI Taxonomy" id="1605892"/>
    <lineage>
        <taxon>Bacteria</taxon>
        <taxon>Pseudomonadati</taxon>
        <taxon>Bacteroidota</taxon>
        <taxon>Bacteroidia</taxon>
        <taxon>Bacteroidales</taxon>
        <taxon>Dysgonomonadaceae</taxon>
        <taxon>Dysgonomonas</taxon>
    </lineage>
</organism>
<dbReference type="Pfam" id="PF00535">
    <property type="entry name" value="Glycos_transf_2"/>
    <property type="match status" value="1"/>
</dbReference>
<dbReference type="OrthoDB" id="761861at2"/>
<sequence>MISICIPIYNTDVTNLVTELHLQCEALDAPYEILLIDDASDLSFQTVNRELSKLDNIHYKELPVNISRAKIRNLFPQKAAHPYLIYVDNDAQVCSPHYISTYIKMRSPGIVCYGGCEYLSCKDNQYSLRWLFGVHREAIPIEKRKVNPDEYFSTFNFMIDKRVVLLHPFDENIEEYGYEDVVFHTEIIKQGHHITQVNNPLIHTGLISNEEFLKRTESALRNLYLLQKERGRKADLENTLKLLKMKNRIDYFKLTGAVSALFRLLKNSFIKNLLGKKPSLFILDLYKLGYLCNYSKR</sequence>
<feature type="domain" description="Glycosyltransferase 2-like" evidence="1">
    <location>
        <begin position="3"/>
        <end position="136"/>
    </location>
</feature>
<name>A0A2V3PUU6_9BACT</name>
<reference evidence="2 3" key="1">
    <citation type="submission" date="2018-03" db="EMBL/GenBank/DDBJ databases">
        <title>Genomic Encyclopedia of Archaeal and Bacterial Type Strains, Phase II (KMG-II): from individual species to whole genera.</title>
        <authorList>
            <person name="Goeker M."/>
        </authorList>
    </citation>
    <scope>NUCLEOTIDE SEQUENCE [LARGE SCALE GENOMIC DNA]</scope>
    <source>
        <strain evidence="2 3">DSM 100214</strain>
    </source>
</reference>
<evidence type="ECO:0000313" key="3">
    <source>
        <dbReference type="Proteomes" id="UP000247973"/>
    </source>
</evidence>
<dbReference type="SUPFAM" id="SSF53448">
    <property type="entry name" value="Nucleotide-diphospho-sugar transferases"/>
    <property type="match status" value="1"/>
</dbReference>
<keyword evidence="2" id="KW-0808">Transferase</keyword>
<dbReference type="Gene3D" id="3.90.550.10">
    <property type="entry name" value="Spore Coat Polysaccharide Biosynthesis Protein SpsA, Chain A"/>
    <property type="match status" value="1"/>
</dbReference>
<dbReference type="InterPro" id="IPR029044">
    <property type="entry name" value="Nucleotide-diphossugar_trans"/>
</dbReference>